<gene>
    <name evidence="1" type="ORF">AB840_01625</name>
</gene>
<proteinExistence type="predicted"/>
<comment type="caution">
    <text evidence="1">The sequence shown here is derived from an EMBL/GenBank/DDBJ whole genome shotgun (WGS) entry which is preliminary data.</text>
</comment>
<organism evidence="1 2">
    <name type="scientific">Megasphaera cerevisiae DSM 20462</name>
    <dbReference type="NCBI Taxonomy" id="1122219"/>
    <lineage>
        <taxon>Bacteria</taxon>
        <taxon>Bacillati</taxon>
        <taxon>Bacillota</taxon>
        <taxon>Negativicutes</taxon>
        <taxon>Veillonellales</taxon>
        <taxon>Veillonellaceae</taxon>
        <taxon>Megasphaera</taxon>
    </lineage>
</organism>
<dbReference type="RefSeq" id="WP_048513078.1">
    <property type="nucleotide sequence ID" value="NZ_FUXD01000010.1"/>
</dbReference>
<dbReference type="Proteomes" id="UP000036503">
    <property type="component" value="Unassembled WGS sequence"/>
</dbReference>
<evidence type="ECO:0000313" key="2">
    <source>
        <dbReference type="Proteomes" id="UP000036503"/>
    </source>
</evidence>
<name>A0A0J6WYB3_9FIRM</name>
<reference evidence="1 2" key="1">
    <citation type="submission" date="2015-06" db="EMBL/GenBank/DDBJ databases">
        <title>Draft genome sequence of beer spoilage bacterium Megasphaera cerevisiae type strain 20462.</title>
        <authorList>
            <person name="Kutumbaka K."/>
            <person name="Pasmowitz J."/>
            <person name="Mategko J."/>
            <person name="Reyes D."/>
            <person name="Friedrich A."/>
            <person name="Han S."/>
            <person name="Martens-Habbena W."/>
            <person name="Neal-McKinney J."/>
            <person name="Janagama H.K."/>
            <person name="Nadala C."/>
            <person name="Samadpour M."/>
        </authorList>
    </citation>
    <scope>NUCLEOTIDE SEQUENCE [LARGE SCALE GENOMIC DNA]</scope>
    <source>
        <strain evidence="1 2">DSM 20462</strain>
    </source>
</reference>
<protein>
    <submittedName>
        <fullName evidence="1">Uncharacterized protein</fullName>
    </submittedName>
</protein>
<keyword evidence="2" id="KW-1185">Reference proteome</keyword>
<dbReference type="OrthoDB" id="1783193at2"/>
<dbReference type="PATRIC" id="fig|1122219.3.peg.1128"/>
<dbReference type="STRING" id="39029.BSR42_01065"/>
<sequence>MISDGYASTLKRLITFTQAKFISLADVVGYDVSYVNKWSNGTKLPSSRYVERINEEMGHYFAELIAKQGKKEKFFKTFPISETAEDLGFEISQYLCAAYRSTLHQDHSSKGKENQPSIQVITGHHDTADFLSDILQKSLQNLDGDGELLILGDFCSLYDAGFWKYFDDIHLTASNLTLRVGLNMDKLEKNPQYIGHLYATLDRFLDFDFVFYDICDIENSNIILLKGVFAVQYAMSTPPRFNMCTYIFDESMVWDIYEKFSFTGTEKKALNFTVSSLGMDDLGYRTAFYATNRFFFFLTNGFEFLLPHEVFDSIIQKVSPEQAFAVQRLCVTWEEILDVSKIDFIIPATSLMRYLEDGYIYLTDVEYNLSAQERREHIKSVLQAMSNNDHITMATLLPALGDDIYKGKNLSFYSNYKTGFLKKNKQRVHNNADTFYLIVNDRLHSLILNFFQNMKELPSYQQYTCEELTNKYEVYKPLIERTLSLNE</sequence>
<dbReference type="EMBL" id="LEKT01000003">
    <property type="protein sequence ID" value="KMO87624.1"/>
    <property type="molecule type" value="Genomic_DNA"/>
</dbReference>
<accession>A0A0J6WYB3</accession>
<dbReference type="InParanoid" id="A0A0J6WYB3"/>
<evidence type="ECO:0000313" key="1">
    <source>
        <dbReference type="EMBL" id="KMO87624.1"/>
    </source>
</evidence>
<dbReference type="AlphaFoldDB" id="A0A0J6WYB3"/>